<name>A0ABW4L2D8_9MICO</name>
<evidence type="ECO:0000256" key="3">
    <source>
        <dbReference type="ARBA" id="ARBA00022448"/>
    </source>
</evidence>
<gene>
    <name evidence="5" type="ORF">ACFSE6_07540</name>
</gene>
<sequence length="469" mass="51219">MTLSRRRFLGGLGALTVAGGLAACSGDAGADERRRELLWWDHFGGLQDLHVQWAQDEGQRLGKPIEYTYNEPAQATEALQLANQSSQMPDVFSNILGLPLSALVEAGWLHAIDLSDEARARLPEGTLVEGVSMLDGALYGLPVLTDRQYWACTWYNADIAEEVGFGPPHSYDEFREALRAIARDGRYAPLTLAMGNADRMREQVDDLAQAGGFPGYEGLRYDTGEYQYDHDAYLNAIELLKEISQNGWLLPGTASLQIPDARGRWAAGNIGFFIDGPWAPGGVRNLNEAFLPKMAVAGELTPEGEDLVITRGAPAPTWFIGGTTPNPDLASRLADSFTTDEYQASLAEAMDQPPLNLDIVADADVIEPYAWLAEDFSRRVFRAPEPQVRNPDVAHALANTMPVAPHLGDIIQGYLGGDITDLRGQLRQLNDAFSDSLDSAIASAGTSGVAVDRSDWEFPDWVRGEDYTY</sequence>
<keyword evidence="3" id="KW-0813">Transport</keyword>
<evidence type="ECO:0000256" key="1">
    <source>
        <dbReference type="ARBA" id="ARBA00004196"/>
    </source>
</evidence>
<dbReference type="InterPro" id="IPR050490">
    <property type="entry name" value="Bact_solute-bd_prot1"/>
</dbReference>
<dbReference type="Gene3D" id="3.40.190.10">
    <property type="entry name" value="Periplasmic binding protein-like II"/>
    <property type="match status" value="1"/>
</dbReference>
<dbReference type="PROSITE" id="PS51257">
    <property type="entry name" value="PROKAR_LIPOPROTEIN"/>
    <property type="match status" value="1"/>
</dbReference>
<comment type="subcellular location">
    <subcellularLocation>
        <location evidence="1">Cell envelope</location>
    </subcellularLocation>
</comment>
<evidence type="ECO:0000313" key="5">
    <source>
        <dbReference type="EMBL" id="MFD1717681.1"/>
    </source>
</evidence>
<dbReference type="PANTHER" id="PTHR43649:SF31">
    <property type="entry name" value="SN-GLYCEROL-3-PHOSPHATE-BINDING PERIPLASMIC PROTEIN UGPB"/>
    <property type="match status" value="1"/>
</dbReference>
<accession>A0ABW4L2D8</accession>
<comment type="caution">
    <text evidence="5">The sequence shown here is derived from an EMBL/GenBank/DDBJ whole genome shotgun (WGS) entry which is preliminary data.</text>
</comment>
<dbReference type="InterPro" id="IPR006059">
    <property type="entry name" value="SBP"/>
</dbReference>
<dbReference type="RefSeq" id="WP_388004449.1">
    <property type="nucleotide sequence ID" value="NZ_JBHUEE010000003.1"/>
</dbReference>
<dbReference type="Pfam" id="PF13416">
    <property type="entry name" value="SBP_bac_8"/>
    <property type="match status" value="1"/>
</dbReference>
<proteinExistence type="inferred from homology"/>
<dbReference type="InterPro" id="IPR006311">
    <property type="entry name" value="TAT_signal"/>
</dbReference>
<dbReference type="PANTHER" id="PTHR43649">
    <property type="entry name" value="ARABINOSE-BINDING PROTEIN-RELATED"/>
    <property type="match status" value="1"/>
</dbReference>
<dbReference type="Proteomes" id="UP001597277">
    <property type="component" value="Unassembled WGS sequence"/>
</dbReference>
<dbReference type="SUPFAM" id="SSF53850">
    <property type="entry name" value="Periplasmic binding protein-like II"/>
    <property type="match status" value="1"/>
</dbReference>
<dbReference type="EMBL" id="JBHUEE010000003">
    <property type="protein sequence ID" value="MFD1717681.1"/>
    <property type="molecule type" value="Genomic_DNA"/>
</dbReference>
<comment type="similarity">
    <text evidence="2">Belongs to the bacterial solute-binding protein 1 family.</text>
</comment>
<keyword evidence="6" id="KW-1185">Reference proteome</keyword>
<keyword evidence="4" id="KW-0732">Signal</keyword>
<evidence type="ECO:0000256" key="2">
    <source>
        <dbReference type="ARBA" id="ARBA00008520"/>
    </source>
</evidence>
<reference evidence="6" key="1">
    <citation type="journal article" date="2019" name="Int. J. Syst. Evol. Microbiol.">
        <title>The Global Catalogue of Microorganisms (GCM) 10K type strain sequencing project: providing services to taxonomists for standard genome sequencing and annotation.</title>
        <authorList>
            <consortium name="The Broad Institute Genomics Platform"/>
            <consortium name="The Broad Institute Genome Sequencing Center for Infectious Disease"/>
            <person name="Wu L."/>
            <person name="Ma J."/>
        </authorList>
    </citation>
    <scope>NUCLEOTIDE SEQUENCE [LARGE SCALE GENOMIC DNA]</scope>
    <source>
        <strain evidence="6">JCM 17130</strain>
    </source>
</reference>
<organism evidence="5 6">
    <name type="scientific">Georgenia deserti</name>
    <dbReference type="NCBI Taxonomy" id="2093781"/>
    <lineage>
        <taxon>Bacteria</taxon>
        <taxon>Bacillati</taxon>
        <taxon>Actinomycetota</taxon>
        <taxon>Actinomycetes</taxon>
        <taxon>Micrococcales</taxon>
        <taxon>Bogoriellaceae</taxon>
        <taxon>Georgenia</taxon>
    </lineage>
</organism>
<evidence type="ECO:0000313" key="6">
    <source>
        <dbReference type="Proteomes" id="UP001597277"/>
    </source>
</evidence>
<evidence type="ECO:0000256" key="4">
    <source>
        <dbReference type="ARBA" id="ARBA00022729"/>
    </source>
</evidence>
<dbReference type="PROSITE" id="PS51318">
    <property type="entry name" value="TAT"/>
    <property type="match status" value="1"/>
</dbReference>
<protein>
    <submittedName>
        <fullName evidence="5">ABC transporter substrate-binding protein</fullName>
    </submittedName>
</protein>